<protein>
    <submittedName>
        <fullName evidence="1">Uncharacterized protein</fullName>
    </submittedName>
</protein>
<dbReference type="AlphaFoldDB" id="A0A7G6TVG4"/>
<accession>A0A7G6TVG4</accession>
<gene>
    <name evidence="1" type="ORF">HB776_05480</name>
</gene>
<dbReference type="RefSeq" id="WP_184515846.1">
    <property type="nucleotide sequence ID" value="NZ_CP050292.1"/>
</dbReference>
<evidence type="ECO:0000313" key="1">
    <source>
        <dbReference type="EMBL" id="QND70746.1"/>
    </source>
</evidence>
<sequence>MRQTHAAYFGLQKSVCQRPTAEILNIAVVFVRVDEAAYQSYQFADARPWQALATVNRVFRGAYTNGQATFYGGLGSTACDLGYGIPKPGDEWMVYVSSGDGRVIYAFPAGVAFAADPNIRQ</sequence>
<evidence type="ECO:0000313" key="2">
    <source>
        <dbReference type="Proteomes" id="UP000515291"/>
    </source>
</evidence>
<proteinExistence type="predicted"/>
<dbReference type="EMBL" id="CP050292">
    <property type="protein sequence ID" value="QND70746.1"/>
    <property type="molecule type" value="Genomic_DNA"/>
</dbReference>
<organism evidence="1 2">
    <name type="scientific">Tardiphaga robiniae</name>
    <dbReference type="NCBI Taxonomy" id="943830"/>
    <lineage>
        <taxon>Bacteria</taxon>
        <taxon>Pseudomonadati</taxon>
        <taxon>Pseudomonadota</taxon>
        <taxon>Alphaproteobacteria</taxon>
        <taxon>Hyphomicrobiales</taxon>
        <taxon>Nitrobacteraceae</taxon>
        <taxon>Tardiphaga</taxon>
    </lineage>
</organism>
<dbReference type="KEGG" id="trb:HB776_05480"/>
<reference evidence="2" key="1">
    <citation type="journal article" date="2020" name="Mol. Plant Microbe">
        <title>Rhizobial microsymbionts of the narrowly endemic Oxytropis species growing in Kamchatka are characterized by significant genetic diversity and possess a set of genes that are associated with T3SS and T6SS secretion systems and can affect the development of symbiosis.</title>
        <authorList>
            <person name="Safronova V."/>
            <person name="Guro P."/>
            <person name="Sazanova A."/>
            <person name="Kuznetsova I."/>
            <person name="Belimov A."/>
            <person name="Yakubov V."/>
            <person name="Chirak E."/>
            <person name="Afonin A."/>
            <person name="Gogolev Y."/>
            <person name="Andronov E."/>
            <person name="Tikhonovich I."/>
        </authorList>
    </citation>
    <scope>NUCLEOTIDE SEQUENCE [LARGE SCALE GENOMIC DNA]</scope>
    <source>
        <strain evidence="2">581</strain>
    </source>
</reference>
<dbReference type="Proteomes" id="UP000515291">
    <property type="component" value="Chromosome"/>
</dbReference>
<name>A0A7G6TVG4_9BRAD</name>